<dbReference type="PANTHER" id="PTHR32494:SF19">
    <property type="entry name" value="ALLANTOATE DEIMINASE-RELATED"/>
    <property type="match status" value="1"/>
</dbReference>
<dbReference type="NCBIfam" id="TIGR01879">
    <property type="entry name" value="hydantase"/>
    <property type="match status" value="1"/>
</dbReference>
<proteinExistence type="inferred from homology"/>
<dbReference type="STRING" id="562970.Btus_0922"/>
<feature type="binding site" evidence="7">
    <location>
        <position position="397"/>
    </location>
    <ligand>
        <name>Zn(2+)</name>
        <dbReference type="ChEBI" id="CHEBI:29105"/>
        <label>2</label>
    </ligand>
</feature>
<evidence type="ECO:0000256" key="3">
    <source>
        <dbReference type="ARBA" id="ARBA00011738"/>
    </source>
</evidence>
<keyword evidence="6" id="KW-0464">Manganese</keyword>
<evidence type="ECO:0000256" key="7">
    <source>
        <dbReference type="PIRSR" id="PIRSR001235-1"/>
    </source>
</evidence>
<evidence type="ECO:0000256" key="5">
    <source>
        <dbReference type="ARBA" id="ARBA00022801"/>
    </source>
</evidence>
<dbReference type="EC" id="3.5.1.87" evidence="9"/>
<keyword evidence="7" id="KW-0862">Zinc</keyword>
<evidence type="ECO:0000256" key="1">
    <source>
        <dbReference type="ARBA" id="ARBA00001936"/>
    </source>
</evidence>
<dbReference type="SUPFAM" id="SSF55031">
    <property type="entry name" value="Bacterial exopeptidase dimerisation domain"/>
    <property type="match status" value="1"/>
</dbReference>
<dbReference type="GO" id="GO:0050538">
    <property type="term" value="F:N-carbamoyl-L-amino-acid hydrolase activity"/>
    <property type="evidence" value="ECO:0007669"/>
    <property type="project" value="UniProtKB-EC"/>
</dbReference>
<dbReference type="InterPro" id="IPR036264">
    <property type="entry name" value="Bact_exopeptidase_dim_dom"/>
</dbReference>
<dbReference type="InterPro" id="IPR010158">
    <property type="entry name" value="Amidase_Cbmase"/>
</dbReference>
<evidence type="ECO:0000256" key="6">
    <source>
        <dbReference type="ARBA" id="ARBA00023211"/>
    </source>
</evidence>
<dbReference type="InterPro" id="IPR002933">
    <property type="entry name" value="Peptidase_M20"/>
</dbReference>
<dbReference type="PANTHER" id="PTHR32494">
    <property type="entry name" value="ALLANTOATE DEIMINASE-RELATED"/>
    <property type="match status" value="1"/>
</dbReference>
<sequence>MGTSAAGFDVQGVNSERIAQRLEELARFGRSEASGGGWFRGFGTEAELRAREWLRDLWHKVLGLEVRMDTAANLWGTMPGREALPALVLGSHHDTVPNGGQFDGALGLVLATEVVQRLVEEGYRLRHPVQVVSFTAEEPNPFQVSTLGSRAAAGVLRVEDVRKAVHIRTGVSLRDALQAAGGDLDRLDRARLDPAGVSAYLECHIEQGKRLWSRGMPLGVVTAITGIYREEVVVEGEANHAGTTLMADRRDALCAAAELVLGFEEAVVRGGGEEIVGTIGQLEVRPNAPNIVPGCVSLILEVRSPDREGTAKVLRAFDECVRRVEAGRRVQVRRVRLLDQEASWMDPAVIGALERAAAELGEPYMLLSSMAGHDATHMARITRAGMLFVPSVGGKSHCPEEESRMEDIAKAGDALLRALLILDEELDAR</sequence>
<feature type="binding site" evidence="8">
    <location>
        <position position="290"/>
    </location>
    <ligand>
        <name>allantoate</name>
        <dbReference type="ChEBI" id="CHEBI:17536"/>
    </ligand>
</feature>
<comment type="cofactor">
    <cofactor evidence="7">
        <name>Zn(2+)</name>
        <dbReference type="ChEBI" id="CHEBI:29105"/>
    </cofactor>
    <text evidence="7">Binds 2 Zn(2+) ions per subunit.</text>
</comment>
<organism evidence="9 10">
    <name type="scientific">Kyrpidia tusciae (strain DSM 2912 / NBRC 15312 / T2)</name>
    <name type="common">Bacillus tusciae</name>
    <dbReference type="NCBI Taxonomy" id="562970"/>
    <lineage>
        <taxon>Bacteria</taxon>
        <taxon>Bacillati</taxon>
        <taxon>Bacillota</taxon>
        <taxon>Bacilli</taxon>
        <taxon>Bacillales</taxon>
        <taxon>Alicyclobacillaceae</taxon>
        <taxon>Kyrpidia</taxon>
    </lineage>
</organism>
<evidence type="ECO:0000256" key="2">
    <source>
        <dbReference type="ARBA" id="ARBA00006153"/>
    </source>
</evidence>
<keyword evidence="10" id="KW-1185">Reference proteome</keyword>
<keyword evidence="5 9" id="KW-0378">Hydrolase</keyword>
<gene>
    <name evidence="9" type="ordered locus">Btus_0922</name>
</gene>
<evidence type="ECO:0000313" key="9">
    <source>
        <dbReference type="EMBL" id="ADG05663.1"/>
    </source>
</evidence>
<dbReference type="HOGENOM" id="CLU_024588_6_0_9"/>
<evidence type="ECO:0000256" key="4">
    <source>
        <dbReference type="ARBA" id="ARBA00022723"/>
    </source>
</evidence>
<accession>D5WW31</accession>
<dbReference type="AlphaFoldDB" id="D5WW31"/>
<feature type="binding site" evidence="7">
    <location>
        <position position="92"/>
    </location>
    <ligand>
        <name>Zn(2+)</name>
        <dbReference type="ChEBI" id="CHEBI:29105"/>
        <label>1</label>
    </ligand>
</feature>
<feature type="binding site" evidence="8">
    <location>
        <position position="303"/>
    </location>
    <ligand>
        <name>allantoate</name>
        <dbReference type="ChEBI" id="CHEBI:17536"/>
    </ligand>
</feature>
<dbReference type="Gene3D" id="3.40.630.10">
    <property type="entry name" value="Zn peptidases"/>
    <property type="match status" value="1"/>
</dbReference>
<feature type="binding site" evidence="7">
    <location>
        <position position="204"/>
    </location>
    <ligand>
        <name>Zn(2+)</name>
        <dbReference type="ChEBI" id="CHEBI:29105"/>
        <label>1</label>
    </ligand>
</feature>
<feature type="binding site" evidence="7">
    <location>
        <position position="103"/>
    </location>
    <ligand>
        <name>Zn(2+)</name>
        <dbReference type="ChEBI" id="CHEBI:29105"/>
        <label>1</label>
    </ligand>
</feature>
<keyword evidence="4 7" id="KW-0479">Metal-binding</keyword>
<evidence type="ECO:0000313" key="10">
    <source>
        <dbReference type="Proteomes" id="UP000002368"/>
    </source>
</evidence>
<feature type="binding site" evidence="7">
    <location>
        <position position="103"/>
    </location>
    <ligand>
        <name>Zn(2+)</name>
        <dbReference type="ChEBI" id="CHEBI:29105"/>
        <label>2</label>
    </ligand>
</feature>
<feature type="binding site" evidence="8">
    <location>
        <position position="229"/>
    </location>
    <ligand>
        <name>allantoate</name>
        <dbReference type="ChEBI" id="CHEBI:17536"/>
    </ligand>
</feature>
<reference evidence="9 10" key="1">
    <citation type="journal article" date="2011" name="Stand. Genomic Sci.">
        <title>Complete genome sequence of the thermophilic, hydrogen-oxidizing Bacillus tusciae type strain (T2) and reclassification in the new genus, Kyrpidia gen. nov. as Kyrpidia tusciae comb. nov. and emendation of the family Alicyclobacillaceae da Costa and Rainey, 2010.</title>
        <authorList>
            <person name="Klenk H.P."/>
            <person name="Lapidus A."/>
            <person name="Chertkov O."/>
            <person name="Copeland A."/>
            <person name="Del Rio T.G."/>
            <person name="Nolan M."/>
            <person name="Lucas S."/>
            <person name="Chen F."/>
            <person name="Tice H."/>
            <person name="Cheng J.F."/>
            <person name="Han C."/>
            <person name="Bruce D."/>
            <person name="Goodwin L."/>
            <person name="Pitluck S."/>
            <person name="Pati A."/>
            <person name="Ivanova N."/>
            <person name="Mavromatis K."/>
            <person name="Daum C."/>
            <person name="Chen A."/>
            <person name="Palaniappan K."/>
            <person name="Chang Y.J."/>
            <person name="Land M."/>
            <person name="Hauser L."/>
            <person name="Jeffries C.D."/>
            <person name="Detter J.C."/>
            <person name="Rohde M."/>
            <person name="Abt B."/>
            <person name="Pukall R."/>
            <person name="Goker M."/>
            <person name="Bristow J."/>
            <person name="Markowitz V."/>
            <person name="Hugenholtz P."/>
            <person name="Eisen J.A."/>
        </authorList>
    </citation>
    <scope>NUCLEOTIDE SEQUENCE [LARGE SCALE GENOMIC DNA]</scope>
    <source>
        <strain evidence="9 10">DSM 2912</strain>
    </source>
</reference>
<dbReference type="GO" id="GO:0016813">
    <property type="term" value="F:hydrolase activity, acting on carbon-nitrogen (but not peptide) bonds, in linear amidines"/>
    <property type="evidence" value="ECO:0007669"/>
    <property type="project" value="InterPro"/>
</dbReference>
<dbReference type="eggNOG" id="COG0624">
    <property type="taxonomic scope" value="Bacteria"/>
</dbReference>
<dbReference type="GO" id="GO:0046872">
    <property type="term" value="F:metal ion binding"/>
    <property type="evidence" value="ECO:0007669"/>
    <property type="project" value="UniProtKB-KW"/>
</dbReference>
<name>D5WW31_KYRT2</name>
<dbReference type="CDD" id="cd03884">
    <property type="entry name" value="M20_bAS"/>
    <property type="match status" value="1"/>
</dbReference>
<dbReference type="PIRSF" id="PIRSF001235">
    <property type="entry name" value="Amidase_carbamoylase"/>
    <property type="match status" value="1"/>
</dbReference>
<evidence type="ECO:0000256" key="8">
    <source>
        <dbReference type="PIRSR" id="PIRSR001235-2"/>
    </source>
</evidence>
<dbReference type="Pfam" id="PF01546">
    <property type="entry name" value="Peptidase_M20"/>
    <property type="match status" value="1"/>
</dbReference>
<dbReference type="Proteomes" id="UP000002368">
    <property type="component" value="Chromosome"/>
</dbReference>
<feature type="binding site" evidence="7">
    <location>
        <position position="138"/>
    </location>
    <ligand>
        <name>Zn(2+)</name>
        <dbReference type="ChEBI" id="CHEBI:29105"/>
        <label>2</label>
    </ligand>
</feature>
<comment type="similarity">
    <text evidence="2">Belongs to the peptidase M20 family.</text>
</comment>
<comment type="subunit">
    <text evidence="3">Homodimer.</text>
</comment>
<dbReference type="Gene3D" id="3.30.70.360">
    <property type="match status" value="1"/>
</dbReference>
<dbReference type="KEGG" id="bts:Btus_0922"/>
<dbReference type="EMBL" id="CP002017">
    <property type="protein sequence ID" value="ADG05663.1"/>
    <property type="molecule type" value="Genomic_DNA"/>
</dbReference>
<comment type="cofactor">
    <cofactor evidence="1">
        <name>Mn(2+)</name>
        <dbReference type="ChEBI" id="CHEBI:29035"/>
    </cofactor>
</comment>
<dbReference type="RefSeq" id="WP_013074954.1">
    <property type="nucleotide sequence ID" value="NC_014098.1"/>
</dbReference>
<protein>
    <submittedName>
        <fullName evidence="9">Amidase, hydantoinase/carbamoylase family</fullName>
        <ecNumber evidence="9">3.5.1.87</ecNumber>
    </submittedName>
</protein>
<dbReference type="OrthoDB" id="9808195at2"/>
<dbReference type="SUPFAM" id="SSF53187">
    <property type="entry name" value="Zn-dependent exopeptidases"/>
    <property type="match status" value="1"/>
</dbReference>